<proteinExistence type="predicted"/>
<organism evidence="1 2">
    <name type="scientific">Roseimaritima ulvae</name>
    <dbReference type="NCBI Taxonomy" id="980254"/>
    <lineage>
        <taxon>Bacteria</taxon>
        <taxon>Pseudomonadati</taxon>
        <taxon>Planctomycetota</taxon>
        <taxon>Planctomycetia</taxon>
        <taxon>Pirellulales</taxon>
        <taxon>Pirellulaceae</taxon>
        <taxon>Roseimaritima</taxon>
    </lineage>
</organism>
<dbReference type="AlphaFoldDB" id="A0A5B9QL59"/>
<dbReference type="KEGG" id="rul:UC8_02560"/>
<reference evidence="1 2" key="1">
    <citation type="submission" date="2019-08" db="EMBL/GenBank/DDBJ databases">
        <title>Deep-cultivation of Planctomycetes and their phenomic and genomic characterization uncovers novel biology.</title>
        <authorList>
            <person name="Wiegand S."/>
            <person name="Jogler M."/>
            <person name="Boedeker C."/>
            <person name="Pinto D."/>
            <person name="Vollmers J."/>
            <person name="Rivas-Marin E."/>
            <person name="Kohn T."/>
            <person name="Peeters S.H."/>
            <person name="Heuer A."/>
            <person name="Rast P."/>
            <person name="Oberbeckmann S."/>
            <person name="Bunk B."/>
            <person name="Jeske O."/>
            <person name="Meyerdierks A."/>
            <person name="Storesund J.E."/>
            <person name="Kallscheuer N."/>
            <person name="Luecker S."/>
            <person name="Lage O.M."/>
            <person name="Pohl T."/>
            <person name="Merkel B.J."/>
            <person name="Hornburger P."/>
            <person name="Mueller R.-W."/>
            <person name="Bruemmer F."/>
            <person name="Labrenz M."/>
            <person name="Spormann A.M."/>
            <person name="Op den Camp H."/>
            <person name="Overmann J."/>
            <person name="Amann R."/>
            <person name="Jetten M.S.M."/>
            <person name="Mascher T."/>
            <person name="Medema M.H."/>
            <person name="Devos D.P."/>
            <person name="Kaster A.-K."/>
            <person name="Ovreas L."/>
            <person name="Rohde M."/>
            <person name="Galperin M.Y."/>
            <person name="Jogler C."/>
        </authorList>
    </citation>
    <scope>NUCLEOTIDE SEQUENCE [LARGE SCALE GENOMIC DNA]</scope>
    <source>
        <strain evidence="1 2">UC8</strain>
    </source>
</reference>
<gene>
    <name evidence="1" type="ORF">UC8_02560</name>
</gene>
<keyword evidence="2" id="KW-1185">Reference proteome</keyword>
<name>A0A5B9QL59_9BACT</name>
<dbReference type="RefSeq" id="WP_068141712.1">
    <property type="nucleotide sequence ID" value="NZ_CP042914.1"/>
</dbReference>
<evidence type="ECO:0000313" key="2">
    <source>
        <dbReference type="Proteomes" id="UP000325286"/>
    </source>
</evidence>
<accession>A0A5B9QL59</accession>
<sequence>MTTTTVALSNAASQNETYLSDAEIASRVLEIRSSWDISERIQRRRVATERFEKLLDVLQNATHAA</sequence>
<dbReference type="Proteomes" id="UP000325286">
    <property type="component" value="Chromosome"/>
</dbReference>
<protein>
    <submittedName>
        <fullName evidence="1">Uncharacterized protein</fullName>
    </submittedName>
</protein>
<dbReference type="OrthoDB" id="289161at2"/>
<dbReference type="EMBL" id="CP042914">
    <property type="protein sequence ID" value="QEG38300.1"/>
    <property type="molecule type" value="Genomic_DNA"/>
</dbReference>
<evidence type="ECO:0000313" key="1">
    <source>
        <dbReference type="EMBL" id="QEG38300.1"/>
    </source>
</evidence>